<protein>
    <submittedName>
        <fullName evidence="1">Uncharacterized protein</fullName>
    </submittedName>
</protein>
<accession>A0A655Z4V9</accession>
<organism evidence="1 2">
    <name type="scientific">Vibrio cholerae</name>
    <dbReference type="NCBI Taxonomy" id="666"/>
    <lineage>
        <taxon>Bacteria</taxon>
        <taxon>Pseudomonadati</taxon>
        <taxon>Pseudomonadota</taxon>
        <taxon>Gammaproteobacteria</taxon>
        <taxon>Vibrionales</taxon>
        <taxon>Vibrionaceae</taxon>
        <taxon>Vibrio</taxon>
    </lineage>
</organism>
<gene>
    <name evidence="1" type="ORF">ERS013200_03756</name>
</gene>
<sequence>MDDLGISTLKTWMELDPFHRETWRYRPAAYRNPREQDAFVPLDHQNLRCRYVHPIWRSHDNVYQNRAEIGKT</sequence>
<dbReference type="EMBL" id="CWQY01000044">
    <property type="protein sequence ID" value="CSD27707.1"/>
    <property type="molecule type" value="Genomic_DNA"/>
</dbReference>
<name>A0A655Z4V9_VIBCL</name>
<evidence type="ECO:0000313" key="1">
    <source>
        <dbReference type="EMBL" id="CSD27707.1"/>
    </source>
</evidence>
<evidence type="ECO:0000313" key="2">
    <source>
        <dbReference type="Proteomes" id="UP000041770"/>
    </source>
</evidence>
<proteinExistence type="predicted"/>
<reference evidence="1 2" key="1">
    <citation type="submission" date="2015-07" db="EMBL/GenBank/DDBJ databases">
        <authorList>
            <consortium name="Pathogen Informatics"/>
        </authorList>
    </citation>
    <scope>NUCLEOTIDE SEQUENCE [LARGE SCALE GENOMIC DNA]</scope>
    <source>
        <strain evidence="1 2">A316</strain>
    </source>
</reference>
<dbReference type="AlphaFoldDB" id="A0A655Z4V9"/>
<dbReference type="Proteomes" id="UP000041770">
    <property type="component" value="Unassembled WGS sequence"/>
</dbReference>